<dbReference type="PROSITE" id="PS50931">
    <property type="entry name" value="HTH_LYSR"/>
    <property type="match status" value="1"/>
</dbReference>
<dbReference type="Gene3D" id="1.10.10.10">
    <property type="entry name" value="Winged helix-like DNA-binding domain superfamily/Winged helix DNA-binding domain"/>
    <property type="match status" value="1"/>
</dbReference>
<evidence type="ECO:0000256" key="1">
    <source>
        <dbReference type="ARBA" id="ARBA00009437"/>
    </source>
</evidence>
<organism evidence="7 8">
    <name type="scientific">Vreelandella gomseomensis</name>
    <dbReference type="NCBI Taxonomy" id="370766"/>
    <lineage>
        <taxon>Bacteria</taxon>
        <taxon>Pseudomonadati</taxon>
        <taxon>Pseudomonadota</taxon>
        <taxon>Gammaproteobacteria</taxon>
        <taxon>Oceanospirillales</taxon>
        <taxon>Halomonadaceae</taxon>
        <taxon>Vreelandella</taxon>
    </lineage>
</organism>
<dbReference type="SUPFAM" id="SSF53850">
    <property type="entry name" value="Periplasmic binding protein-like II"/>
    <property type="match status" value="1"/>
</dbReference>
<dbReference type="PRINTS" id="PR00039">
    <property type="entry name" value="HTHLYSR"/>
</dbReference>
<evidence type="ECO:0000256" key="2">
    <source>
        <dbReference type="ARBA" id="ARBA00023015"/>
    </source>
</evidence>
<feature type="coiled-coil region" evidence="5">
    <location>
        <begin position="71"/>
        <end position="98"/>
    </location>
</feature>
<dbReference type="Gene3D" id="3.40.190.290">
    <property type="match status" value="1"/>
</dbReference>
<dbReference type="Proteomes" id="UP001269267">
    <property type="component" value="Unassembled WGS sequence"/>
</dbReference>
<keyword evidence="5" id="KW-0175">Coiled coil</keyword>
<protein>
    <submittedName>
        <fullName evidence="7">LysR family transcriptional regulator</fullName>
    </submittedName>
</protein>
<evidence type="ECO:0000256" key="5">
    <source>
        <dbReference type="SAM" id="Coils"/>
    </source>
</evidence>
<dbReference type="Pfam" id="PF00126">
    <property type="entry name" value="HTH_1"/>
    <property type="match status" value="1"/>
</dbReference>
<dbReference type="InterPro" id="IPR000847">
    <property type="entry name" value="LysR_HTH_N"/>
</dbReference>
<keyword evidence="8" id="KW-1185">Reference proteome</keyword>
<keyword evidence="2" id="KW-0805">Transcription regulation</keyword>
<evidence type="ECO:0000256" key="3">
    <source>
        <dbReference type="ARBA" id="ARBA00023125"/>
    </source>
</evidence>
<sequence>MSILRDQRLRIFYTVAVCENFTKAAERLCLTQQAVSFQIKSLEDSVGIVLFSRTSRRVLLTPAGEIVFAHAKKILLLYEEAERQLDFERNKNSDTLRIAATHSIAKYKLPEVISKFKETSPNVKIDLLVGNSSRVMEYVSAGLVEVGFTSDGALNIENFRITPFFRDEVTFVVSHNHPWATIKSVSIQDFVKSPLISREEGSGTRALLQRHLAALSLSLDMLNIVLVVGSPEAAKESAEAGLGIGMISKLCSQPELDSNKLVQIEIAGLRIIRDFYVVRLVNGMSPPAVDEFLTLARGKVHNGIGR</sequence>
<comment type="caution">
    <text evidence="7">The sequence shown here is derived from an EMBL/GenBank/DDBJ whole genome shotgun (WGS) entry which is preliminary data.</text>
</comment>
<evidence type="ECO:0000313" key="7">
    <source>
        <dbReference type="EMBL" id="MDR5875484.1"/>
    </source>
</evidence>
<keyword evidence="4" id="KW-0804">Transcription</keyword>
<comment type="similarity">
    <text evidence="1">Belongs to the LysR transcriptional regulatory family.</text>
</comment>
<evidence type="ECO:0000256" key="4">
    <source>
        <dbReference type="ARBA" id="ARBA00023163"/>
    </source>
</evidence>
<accession>A0ABU1GDB6</accession>
<keyword evidence="3" id="KW-0238">DNA-binding</keyword>
<dbReference type="Pfam" id="PF03466">
    <property type="entry name" value="LysR_substrate"/>
    <property type="match status" value="1"/>
</dbReference>
<evidence type="ECO:0000313" key="8">
    <source>
        <dbReference type="Proteomes" id="UP001269267"/>
    </source>
</evidence>
<dbReference type="InterPro" id="IPR005119">
    <property type="entry name" value="LysR_subst-bd"/>
</dbReference>
<reference evidence="7 8" key="1">
    <citation type="submission" date="2023-04" db="EMBL/GenBank/DDBJ databases">
        <title>A long-awaited taxogenomic arrangement of the family Halomonadaceae.</title>
        <authorList>
            <person name="De La Haba R."/>
            <person name="Chuvochina M."/>
            <person name="Wittouck S."/>
            <person name="Arahal D.R."/>
            <person name="Sanchez-Porro C."/>
            <person name="Hugenholtz P."/>
            <person name="Ventosa A."/>
        </authorList>
    </citation>
    <scope>NUCLEOTIDE SEQUENCE [LARGE SCALE GENOMIC DNA]</scope>
    <source>
        <strain evidence="7 8">DSM 18042</strain>
    </source>
</reference>
<feature type="domain" description="HTH lysR-type" evidence="6">
    <location>
        <begin position="1"/>
        <end position="61"/>
    </location>
</feature>
<dbReference type="SUPFAM" id="SSF46785">
    <property type="entry name" value="Winged helix' DNA-binding domain"/>
    <property type="match status" value="1"/>
</dbReference>
<proteinExistence type="inferred from homology"/>
<name>A0ABU1GDB6_9GAMM</name>
<dbReference type="InterPro" id="IPR036390">
    <property type="entry name" value="WH_DNA-bd_sf"/>
</dbReference>
<dbReference type="RefSeq" id="WP_310539772.1">
    <property type="nucleotide sequence ID" value="NZ_JARWAI010000007.1"/>
</dbReference>
<dbReference type="PANTHER" id="PTHR30126:SF39">
    <property type="entry name" value="HTH-TYPE TRANSCRIPTIONAL REGULATOR CYSL"/>
    <property type="match status" value="1"/>
</dbReference>
<dbReference type="EMBL" id="JARWAI010000007">
    <property type="protein sequence ID" value="MDR5875484.1"/>
    <property type="molecule type" value="Genomic_DNA"/>
</dbReference>
<evidence type="ECO:0000259" key="6">
    <source>
        <dbReference type="PROSITE" id="PS50931"/>
    </source>
</evidence>
<gene>
    <name evidence="7" type="ORF">QC815_11175</name>
</gene>
<dbReference type="InterPro" id="IPR036388">
    <property type="entry name" value="WH-like_DNA-bd_sf"/>
</dbReference>
<dbReference type="PANTHER" id="PTHR30126">
    <property type="entry name" value="HTH-TYPE TRANSCRIPTIONAL REGULATOR"/>
    <property type="match status" value="1"/>
</dbReference>